<dbReference type="InterPro" id="IPR045314">
    <property type="entry name" value="bZIP_plant_GBF1"/>
</dbReference>
<evidence type="ECO:0000313" key="9">
    <source>
        <dbReference type="EMBL" id="KAA8518601.1"/>
    </source>
</evidence>
<evidence type="ECO:0000256" key="3">
    <source>
        <dbReference type="ARBA" id="ARBA00023015"/>
    </source>
</evidence>
<keyword evidence="3" id="KW-0805">Transcription regulation</keyword>
<feature type="domain" description="BZIP" evidence="8">
    <location>
        <begin position="191"/>
        <end position="254"/>
    </location>
</feature>
<dbReference type="InterPro" id="IPR044827">
    <property type="entry name" value="GBF-like"/>
</dbReference>
<evidence type="ECO:0000256" key="2">
    <source>
        <dbReference type="ARBA" id="ARBA00007163"/>
    </source>
</evidence>
<feature type="region of interest" description="Disordered" evidence="7">
    <location>
        <begin position="103"/>
        <end position="147"/>
    </location>
</feature>
<comment type="similarity">
    <text evidence="2">Belongs to the bZIP family.</text>
</comment>
<dbReference type="PANTHER" id="PTHR45967:SF28">
    <property type="entry name" value="BASIC-LEUCINE ZIPPER (BZIP) TRANSCRIPTION FACTOR FAMILY PROTEIN"/>
    <property type="match status" value="1"/>
</dbReference>
<dbReference type="CDD" id="cd14702">
    <property type="entry name" value="bZIP_plant_GBF1"/>
    <property type="match status" value="1"/>
</dbReference>
<organism evidence="9 10">
    <name type="scientific">Nyssa sinensis</name>
    <dbReference type="NCBI Taxonomy" id="561372"/>
    <lineage>
        <taxon>Eukaryota</taxon>
        <taxon>Viridiplantae</taxon>
        <taxon>Streptophyta</taxon>
        <taxon>Embryophyta</taxon>
        <taxon>Tracheophyta</taxon>
        <taxon>Spermatophyta</taxon>
        <taxon>Magnoliopsida</taxon>
        <taxon>eudicotyledons</taxon>
        <taxon>Gunneridae</taxon>
        <taxon>Pentapetalae</taxon>
        <taxon>asterids</taxon>
        <taxon>Cornales</taxon>
        <taxon>Nyssaceae</taxon>
        <taxon>Nyssa</taxon>
    </lineage>
</organism>
<evidence type="ECO:0000256" key="1">
    <source>
        <dbReference type="ARBA" id="ARBA00004123"/>
    </source>
</evidence>
<dbReference type="AlphaFoldDB" id="A0A5J4ZNF6"/>
<name>A0A5J4ZNF6_9ASTE</name>
<reference evidence="9 10" key="1">
    <citation type="submission" date="2019-09" db="EMBL/GenBank/DDBJ databases">
        <title>A chromosome-level genome assembly of the Chinese tupelo Nyssa sinensis.</title>
        <authorList>
            <person name="Yang X."/>
            <person name="Kang M."/>
            <person name="Yang Y."/>
            <person name="Xiong H."/>
            <person name="Wang M."/>
            <person name="Zhang Z."/>
            <person name="Wang Z."/>
            <person name="Wu H."/>
            <person name="Ma T."/>
            <person name="Liu J."/>
            <person name="Xi Z."/>
        </authorList>
    </citation>
    <scope>NUCLEOTIDE SEQUENCE [LARGE SCALE GENOMIC DNA]</scope>
    <source>
        <strain evidence="9">J267</strain>
        <tissue evidence="9">Leaf</tissue>
    </source>
</reference>
<accession>A0A5J4ZNF6</accession>
<feature type="compositionally biased region" description="Polar residues" evidence="7">
    <location>
        <begin position="169"/>
        <end position="186"/>
    </location>
</feature>
<dbReference type="PANTHER" id="PTHR45967">
    <property type="entry name" value="G-BOX-BINDING FACTOR 3-RELATED"/>
    <property type="match status" value="1"/>
</dbReference>
<evidence type="ECO:0000256" key="7">
    <source>
        <dbReference type="SAM" id="MobiDB-lite"/>
    </source>
</evidence>
<dbReference type="GO" id="GO:0005634">
    <property type="term" value="C:nucleus"/>
    <property type="evidence" value="ECO:0007669"/>
    <property type="project" value="UniProtKB-SubCell"/>
</dbReference>
<evidence type="ECO:0000259" key="8">
    <source>
        <dbReference type="PROSITE" id="PS50217"/>
    </source>
</evidence>
<dbReference type="Pfam" id="PF00170">
    <property type="entry name" value="bZIP_1"/>
    <property type="match status" value="1"/>
</dbReference>
<feature type="region of interest" description="Disordered" evidence="7">
    <location>
        <begin position="392"/>
        <end position="413"/>
    </location>
</feature>
<comment type="subcellular location">
    <subcellularLocation>
        <location evidence="1">Nucleus</location>
    </subcellularLocation>
</comment>
<dbReference type="InterPro" id="IPR046347">
    <property type="entry name" value="bZIP_sf"/>
</dbReference>
<dbReference type="InterPro" id="IPR004827">
    <property type="entry name" value="bZIP"/>
</dbReference>
<sequence length="548" mass="60114">MASSETCPVVIWHDKWHSVGISHLVSLLPWQHSETDFLLLPDMDAELSRKGVETRGPSSCPKSTFAAEEAVCRGFSVENWECGADRMVKIELEAAEALAGLAHSAMHESETPRSKSGWNEGKPASQRVKSESPAGILGLNPQHSVMGNSDLAEDRAVVDAELPQPSSMCTISNASFNGSKSRQNLSEAEKEARRLRRVLANRESARKSILRRKALYEELTRKAADLAWENKNLKRDKELALNEYDSLKSTNEFLKARIAKTMKAMVEGTQKVSKSPHIEISTTPSTNCPILVHDQPPFPPFIWPSIIPFSNLFQSQYGSQDAINIPSKVPVPAIGKPGSIHEQENASRINGLGTPLYILPCSWFYPLPNHGNRLPLNPSLDLNDKLNETSMDNQFSASSSSKTITHTEHHHSSLPFKVKTDASTSTGAIPARNIHETPSGFPPNGGGQLIGPHPKGMFLMPTPLSAVRPAVTVKHENGSQLDYTPHVKAISSTGSHTVNALPEKNQEAIICNADEKLGGSVAAAEARKRRKEFTKLKNLHCRQLQMHC</sequence>
<dbReference type="GO" id="GO:0043565">
    <property type="term" value="F:sequence-specific DNA binding"/>
    <property type="evidence" value="ECO:0007669"/>
    <property type="project" value="InterPro"/>
</dbReference>
<keyword evidence="10" id="KW-1185">Reference proteome</keyword>
<feature type="compositionally biased region" description="Polar residues" evidence="7">
    <location>
        <begin position="392"/>
        <end position="404"/>
    </location>
</feature>
<proteinExistence type="inferred from homology"/>
<keyword evidence="6" id="KW-0539">Nucleus</keyword>
<feature type="region of interest" description="Disordered" evidence="7">
    <location>
        <begin position="169"/>
        <end position="188"/>
    </location>
</feature>
<evidence type="ECO:0000256" key="5">
    <source>
        <dbReference type="ARBA" id="ARBA00023163"/>
    </source>
</evidence>
<dbReference type="Proteomes" id="UP000325577">
    <property type="component" value="Linkage Group LG7"/>
</dbReference>
<evidence type="ECO:0000313" key="10">
    <source>
        <dbReference type="Proteomes" id="UP000325577"/>
    </source>
</evidence>
<keyword evidence="5" id="KW-0804">Transcription</keyword>
<evidence type="ECO:0000256" key="6">
    <source>
        <dbReference type="ARBA" id="ARBA00023242"/>
    </source>
</evidence>
<evidence type="ECO:0000256" key="4">
    <source>
        <dbReference type="ARBA" id="ARBA00023125"/>
    </source>
</evidence>
<gene>
    <name evidence="9" type="ORF">F0562_016075</name>
</gene>
<keyword evidence="4" id="KW-0238">DNA-binding</keyword>
<dbReference type="EMBL" id="CM018050">
    <property type="protein sequence ID" value="KAA8518601.1"/>
    <property type="molecule type" value="Genomic_DNA"/>
</dbReference>
<dbReference type="GO" id="GO:0003700">
    <property type="term" value="F:DNA-binding transcription factor activity"/>
    <property type="evidence" value="ECO:0007669"/>
    <property type="project" value="InterPro"/>
</dbReference>
<dbReference type="OrthoDB" id="1928614at2759"/>
<dbReference type="SMART" id="SM00338">
    <property type="entry name" value="BRLZ"/>
    <property type="match status" value="1"/>
</dbReference>
<protein>
    <recommendedName>
        <fullName evidence="8">BZIP domain-containing protein</fullName>
    </recommendedName>
</protein>
<dbReference type="SUPFAM" id="SSF57959">
    <property type="entry name" value="Leucine zipper domain"/>
    <property type="match status" value="1"/>
</dbReference>
<dbReference type="PROSITE" id="PS50217">
    <property type="entry name" value="BZIP"/>
    <property type="match status" value="1"/>
</dbReference>